<dbReference type="Proteomes" id="UP001195769">
    <property type="component" value="Unassembled WGS sequence"/>
</dbReference>
<proteinExistence type="predicted"/>
<keyword evidence="2 4" id="KW-0863">Zinc-finger</keyword>
<dbReference type="Pfam" id="PF02458">
    <property type="entry name" value="Transferase"/>
    <property type="match status" value="1"/>
</dbReference>
<dbReference type="GO" id="GO:0032221">
    <property type="term" value="C:Rpd3S complex"/>
    <property type="evidence" value="ECO:0007669"/>
    <property type="project" value="TreeGrafter"/>
</dbReference>
<protein>
    <recommendedName>
        <fullName evidence="6">PHD-type domain-containing protein</fullName>
    </recommendedName>
</protein>
<dbReference type="InterPro" id="IPR013083">
    <property type="entry name" value="Znf_RING/FYVE/PHD"/>
</dbReference>
<dbReference type="GO" id="GO:0006357">
    <property type="term" value="P:regulation of transcription by RNA polymerase II"/>
    <property type="evidence" value="ECO:0007669"/>
    <property type="project" value="TreeGrafter"/>
</dbReference>
<dbReference type="InterPro" id="IPR019786">
    <property type="entry name" value="Zinc_finger_PHD-type_CS"/>
</dbReference>
<dbReference type="SMART" id="SM00249">
    <property type="entry name" value="PHD"/>
    <property type="match status" value="2"/>
</dbReference>
<name>A0AAD4HMC3_9AGAM</name>
<dbReference type="PROSITE" id="PS01359">
    <property type="entry name" value="ZF_PHD_1"/>
    <property type="match status" value="1"/>
</dbReference>
<feature type="domain" description="PHD-type" evidence="6">
    <location>
        <begin position="223"/>
        <end position="274"/>
    </location>
</feature>
<dbReference type="InterPro" id="IPR023213">
    <property type="entry name" value="CAT-like_dom_sf"/>
</dbReference>
<evidence type="ECO:0000256" key="2">
    <source>
        <dbReference type="ARBA" id="ARBA00022771"/>
    </source>
</evidence>
<keyword evidence="3" id="KW-0862">Zinc</keyword>
<evidence type="ECO:0000256" key="3">
    <source>
        <dbReference type="ARBA" id="ARBA00022833"/>
    </source>
</evidence>
<keyword evidence="8" id="KW-1185">Reference proteome</keyword>
<sequence length="1291" mass="142397">MTSMADVPVYMLPGVPVVQPPHLEGLSDPSLSTEILPGPPSLLSVQQAAHKRDPKKPGAFVSYLPASDPGSTYSGLMGSTALSATDAEGQRRKRARVDKGTANGRAQRASARNLNSSTIPQSDLIVPEASSRQPSIPPLPDSDPFPINHDFDELSISRATSAPALDEPLPPQLPPPVVSNGRGRPRKDKGKGKETEKHSVKIKEEPMATYSLSPDPSLPLLNEDHCSSCRSLGALVYCDGCPRAFHLWCLDPPMEPVDLPELGEKWFCPSCTIRKHPPNKPPPSFMSPLIHQAQTNIPKEFQLPEDVRSFFKDVATGSNGCYVDNSEIKPPRLNRHGQLEEREPYRLKDKNGVPVLCFRCGTSTLPSVVDVSAPPAKRSRRSTSSSNSATPEVWRSMVSCDYCNLHWHLDCLDPPLVAMPPFNKKWMCPNHADHALQPKRRVPKQNPPMIDITKPRQFNNGNIDIVHPQGASIAEKLVLDEILINGRRYRVPEKVIMLDFWNKISKDQYLDQRPPVSAMSSPLTSLSSLDDFDESIGTLPEGPLISRDELHAAQALCNFQRMLTIQTEQRHGPIGSSRNLVDSSTQTEAELPPTIPLPSQVLRASTNKRKAPMKSALPAAENGSVAKSSVQTPDQSAPVRPKRTRTAVKQEAEEINLRLPDNSEKLAESQGKPTRTTRQRRKPRPSEAAKDTQAPAPASCSMIRSVGPDASDLSSASVLPTSNPHKVNAPITPKASVTITQSAQSATPTLKIRLPRLSAVSAAVHSNAAPPPTAPVHTAVNSKEPRPKRPLRRQTSDTATVSLSGTSSSATDGGDDFEPSKPSQKRESVDELYGPYYVVPKEPTILAGRESVDLPGYDLWLHFVDNVHAFDGSIDIEHFHDALASTLQMYPHAAGKLCTTGGRWFIQLTNSGLAVEAEDRKEELSTSFIQGDWVIQDDLSPLLSQPPPDAIIVNGSASLVRFKITAFKDRTFLAVSWHHTLGDAVALFRFMQTLSLFYQRVKPDFSPPTFDKHQYRTPEPSTSSDFLQLLPHLWVSYPFDELEAKYTEACEDLGNLRWRFHDHHLNALHSMLSADEEGYLSRHDCLTAYVVTLLNRSMPRPIRMVTNVANFRRVEAHYIAGNVAGNVIQNIPTGTLPFNMRGIAIAVRESIVRCRDQMFLDDWMAVTSDIMLATVNAGKYFFFASRPGVMTINSNVAIDWCDAHFGFPDSSSFFTTGISKFYFRPFKSNPTLCDGTWRSRKGSVDVSMGVPRVLKAKLVDRLALDFETILYRSPRDTKLRMDAGAQPGVTP</sequence>
<gene>
    <name evidence="7" type="ORF">F5891DRAFT_1164018</name>
</gene>
<dbReference type="GeneID" id="64659641"/>
<dbReference type="PROSITE" id="PS50016">
    <property type="entry name" value="ZF_PHD_2"/>
    <property type="match status" value="1"/>
</dbReference>
<keyword evidence="1" id="KW-0479">Metal-binding</keyword>
<evidence type="ECO:0000256" key="4">
    <source>
        <dbReference type="PROSITE-ProRule" id="PRU00146"/>
    </source>
</evidence>
<dbReference type="Gene3D" id="3.30.40.10">
    <property type="entry name" value="Zinc/RING finger domain, C3HC4 (zinc finger)"/>
    <property type="match status" value="2"/>
</dbReference>
<feature type="compositionally biased region" description="Basic and acidic residues" evidence="5">
    <location>
        <begin position="648"/>
        <end position="667"/>
    </location>
</feature>
<dbReference type="GO" id="GO:0008270">
    <property type="term" value="F:zinc ion binding"/>
    <property type="evidence" value="ECO:0007669"/>
    <property type="project" value="UniProtKB-KW"/>
</dbReference>
<feature type="region of interest" description="Disordered" evidence="5">
    <location>
        <begin position="371"/>
        <end position="390"/>
    </location>
</feature>
<organism evidence="7 8">
    <name type="scientific">Suillus fuscotomentosus</name>
    <dbReference type="NCBI Taxonomy" id="1912939"/>
    <lineage>
        <taxon>Eukaryota</taxon>
        <taxon>Fungi</taxon>
        <taxon>Dikarya</taxon>
        <taxon>Basidiomycota</taxon>
        <taxon>Agaricomycotina</taxon>
        <taxon>Agaricomycetes</taxon>
        <taxon>Agaricomycetidae</taxon>
        <taxon>Boletales</taxon>
        <taxon>Suillineae</taxon>
        <taxon>Suillaceae</taxon>
        <taxon>Suillus</taxon>
    </lineage>
</organism>
<comment type="caution">
    <text evidence="7">The sequence shown here is derived from an EMBL/GenBank/DDBJ whole genome shotgun (WGS) entry which is preliminary data.</text>
</comment>
<dbReference type="InterPro" id="IPR019787">
    <property type="entry name" value="Znf_PHD-finger"/>
</dbReference>
<feature type="region of interest" description="Disordered" evidence="5">
    <location>
        <begin position="45"/>
        <end position="65"/>
    </location>
</feature>
<feature type="compositionally biased region" description="Low complexity" evidence="5">
    <location>
        <begin position="798"/>
        <end position="812"/>
    </location>
</feature>
<dbReference type="InterPro" id="IPR052819">
    <property type="entry name" value="Chromatin_regulatory_protein"/>
</dbReference>
<dbReference type="Pfam" id="PF00628">
    <property type="entry name" value="PHD"/>
    <property type="match status" value="2"/>
</dbReference>
<evidence type="ECO:0000256" key="1">
    <source>
        <dbReference type="ARBA" id="ARBA00022723"/>
    </source>
</evidence>
<feature type="region of interest" description="Disordered" evidence="5">
    <location>
        <begin position="569"/>
        <end position="730"/>
    </location>
</feature>
<dbReference type="PANTHER" id="PTHR47636:SF1">
    <property type="entry name" value="TRANSCRIPTIONAL REGULATORY PROTEIN RCO1"/>
    <property type="match status" value="1"/>
</dbReference>
<evidence type="ECO:0000256" key="5">
    <source>
        <dbReference type="SAM" id="MobiDB-lite"/>
    </source>
</evidence>
<dbReference type="SUPFAM" id="SSF57903">
    <property type="entry name" value="FYVE/PHD zinc finger"/>
    <property type="match status" value="2"/>
</dbReference>
<feature type="region of interest" description="Disordered" evidence="5">
    <location>
        <begin position="83"/>
        <end position="201"/>
    </location>
</feature>
<dbReference type="RefSeq" id="XP_041226310.1">
    <property type="nucleotide sequence ID" value="XM_041365343.1"/>
</dbReference>
<dbReference type="InterPro" id="IPR001965">
    <property type="entry name" value="Znf_PHD"/>
</dbReference>
<reference evidence="7" key="1">
    <citation type="journal article" date="2020" name="New Phytol.">
        <title>Comparative genomics reveals dynamic genome evolution in host specialist ectomycorrhizal fungi.</title>
        <authorList>
            <person name="Lofgren L.A."/>
            <person name="Nguyen N.H."/>
            <person name="Vilgalys R."/>
            <person name="Ruytinx J."/>
            <person name="Liao H.L."/>
            <person name="Branco S."/>
            <person name="Kuo A."/>
            <person name="LaButti K."/>
            <person name="Lipzen A."/>
            <person name="Andreopoulos W."/>
            <person name="Pangilinan J."/>
            <person name="Riley R."/>
            <person name="Hundley H."/>
            <person name="Na H."/>
            <person name="Barry K."/>
            <person name="Grigoriev I.V."/>
            <person name="Stajich J.E."/>
            <person name="Kennedy P.G."/>
        </authorList>
    </citation>
    <scope>NUCLEOTIDE SEQUENCE</scope>
    <source>
        <strain evidence="7">FC203</strain>
    </source>
</reference>
<feature type="compositionally biased region" description="Polar residues" evidence="5">
    <location>
        <begin position="712"/>
        <end position="725"/>
    </location>
</feature>
<evidence type="ECO:0000259" key="6">
    <source>
        <dbReference type="PROSITE" id="PS50016"/>
    </source>
</evidence>
<evidence type="ECO:0000313" key="7">
    <source>
        <dbReference type="EMBL" id="KAG1900734.1"/>
    </source>
</evidence>
<dbReference type="CDD" id="cd15534">
    <property type="entry name" value="PHD2_PHF12_Rco1"/>
    <property type="match status" value="1"/>
</dbReference>
<feature type="compositionally biased region" description="Polar residues" evidence="5">
    <location>
        <begin position="110"/>
        <end position="121"/>
    </location>
</feature>
<dbReference type="EMBL" id="JABBWK010000025">
    <property type="protein sequence ID" value="KAG1900734.1"/>
    <property type="molecule type" value="Genomic_DNA"/>
</dbReference>
<accession>A0AAD4HMC3</accession>
<feature type="compositionally biased region" description="Basic and acidic residues" evidence="5">
    <location>
        <begin position="191"/>
        <end position="201"/>
    </location>
</feature>
<feature type="compositionally biased region" description="Pro residues" evidence="5">
    <location>
        <begin position="168"/>
        <end position="177"/>
    </location>
</feature>
<dbReference type="InterPro" id="IPR011011">
    <property type="entry name" value="Znf_FYVE_PHD"/>
</dbReference>
<feature type="compositionally biased region" description="Low complexity" evidence="5">
    <location>
        <begin position="372"/>
        <end position="390"/>
    </location>
</feature>
<feature type="compositionally biased region" description="Polar residues" evidence="5">
    <location>
        <begin position="625"/>
        <end position="635"/>
    </location>
</feature>
<feature type="region of interest" description="Disordered" evidence="5">
    <location>
        <begin position="764"/>
        <end position="829"/>
    </location>
</feature>
<dbReference type="Gene3D" id="3.30.559.10">
    <property type="entry name" value="Chloramphenicol acetyltransferase-like domain"/>
    <property type="match status" value="2"/>
</dbReference>
<dbReference type="PANTHER" id="PTHR47636">
    <property type="entry name" value="TRANSCRIPTIONAL REGULATORY PROTEIN RCO1"/>
    <property type="match status" value="1"/>
</dbReference>
<feature type="compositionally biased region" description="Polar residues" evidence="5">
    <location>
        <begin position="576"/>
        <end position="588"/>
    </location>
</feature>
<evidence type="ECO:0000313" key="8">
    <source>
        <dbReference type="Proteomes" id="UP001195769"/>
    </source>
</evidence>